<reference evidence="1 2" key="1">
    <citation type="journal article" date="2009" name="Appl. Environ. Microbiol.">
        <title>Community genomic and proteomic analyses of chemoautotrophic iron-oxidizing "Leptospirillum rubarum" (Group II) and "Leptospirillum ferrodiazotrophum" (Group III) bacteria in acid mine drainage biofilms.</title>
        <authorList>
            <person name="Goltsman D.S."/>
            <person name="Denef V.J."/>
            <person name="Singer S.W."/>
            <person name="VerBerkmoes N.C."/>
            <person name="Lefsrud M."/>
            <person name="Mueller R.S."/>
            <person name="Dick G.J."/>
            <person name="Sun C.L."/>
            <person name="Wheeler K.E."/>
            <person name="Zemla A."/>
            <person name="Baker B.J."/>
            <person name="Hauser L."/>
            <person name="Land M."/>
            <person name="Shah M.B."/>
            <person name="Thelen M.P."/>
            <person name="Hettich R.L."/>
            <person name="Banfield J.F."/>
        </authorList>
    </citation>
    <scope>NUCLEOTIDE SEQUENCE [LARGE SCALE GENOMIC DNA]</scope>
</reference>
<keyword evidence="2" id="KW-1185">Reference proteome</keyword>
<accession>C6HXD8</accession>
<protein>
    <submittedName>
        <fullName evidence="1">Uncharacterized protein</fullName>
    </submittedName>
</protein>
<evidence type="ECO:0000313" key="2">
    <source>
        <dbReference type="Proteomes" id="UP000009374"/>
    </source>
</evidence>
<evidence type="ECO:0000313" key="1">
    <source>
        <dbReference type="EMBL" id="EES52690.1"/>
    </source>
</evidence>
<name>C6HXD8_9BACT</name>
<gene>
    <name evidence="1" type="ORF">UBAL3_92050061</name>
</gene>
<sequence length="87" mass="9460">MSVPSSQETILLVGLSPVPDILLPLISVPGTIVIFYGEGVNAPWNGEPHFYYLESDVLGRGRSPFSQCLTEGDVAGRLLRAERVLTF</sequence>
<dbReference type="EMBL" id="GG693873">
    <property type="protein sequence ID" value="EES52690.1"/>
    <property type="molecule type" value="Genomic_DNA"/>
</dbReference>
<organism evidence="1 2">
    <name type="scientific">Leptospirillum ferrodiazotrophum</name>
    <dbReference type="NCBI Taxonomy" id="412449"/>
    <lineage>
        <taxon>Bacteria</taxon>
        <taxon>Pseudomonadati</taxon>
        <taxon>Nitrospirota</taxon>
        <taxon>Nitrospiria</taxon>
        <taxon>Nitrospirales</taxon>
        <taxon>Nitrospiraceae</taxon>
        <taxon>Leptospirillum</taxon>
    </lineage>
</organism>
<dbReference type="AlphaFoldDB" id="C6HXD8"/>
<dbReference type="Proteomes" id="UP000009374">
    <property type="component" value="Unassembled WGS sequence"/>
</dbReference>
<proteinExistence type="predicted"/>